<name>A0A8T1W3U7_9STRA</name>
<proteinExistence type="predicted"/>
<dbReference type="Proteomes" id="UP000694044">
    <property type="component" value="Unassembled WGS sequence"/>
</dbReference>
<evidence type="ECO:0000313" key="1">
    <source>
        <dbReference type="EMBL" id="KAG7388602.1"/>
    </source>
</evidence>
<organism evidence="1 2">
    <name type="scientific">Phytophthora pseudosyringae</name>
    <dbReference type="NCBI Taxonomy" id="221518"/>
    <lineage>
        <taxon>Eukaryota</taxon>
        <taxon>Sar</taxon>
        <taxon>Stramenopiles</taxon>
        <taxon>Oomycota</taxon>
        <taxon>Peronosporomycetes</taxon>
        <taxon>Peronosporales</taxon>
        <taxon>Peronosporaceae</taxon>
        <taxon>Phytophthora</taxon>
    </lineage>
</organism>
<accession>A0A8T1W3U7</accession>
<comment type="caution">
    <text evidence="1">The sequence shown here is derived from an EMBL/GenBank/DDBJ whole genome shotgun (WGS) entry which is preliminary data.</text>
</comment>
<reference evidence="1" key="1">
    <citation type="submission" date="2021-02" db="EMBL/GenBank/DDBJ databases">
        <authorList>
            <person name="Palmer J.M."/>
        </authorList>
    </citation>
    <scope>NUCLEOTIDE SEQUENCE</scope>
    <source>
        <strain evidence="1">SCRP734</strain>
    </source>
</reference>
<keyword evidence="2" id="KW-1185">Reference proteome</keyword>
<protein>
    <submittedName>
        <fullName evidence="1">Uncharacterized protein</fullName>
    </submittedName>
</protein>
<dbReference type="AlphaFoldDB" id="A0A8T1W3U7"/>
<evidence type="ECO:0000313" key="2">
    <source>
        <dbReference type="Proteomes" id="UP000694044"/>
    </source>
</evidence>
<sequence length="68" mass="6931">MNLSDAAVNGNEEVSWLPISKIYGPANERGSGTDSPAVVAEEAHSGTGQSIDTLPTSISKKGQAAVFA</sequence>
<gene>
    <name evidence="1" type="ORF">PHYPSEUDO_012093</name>
</gene>
<dbReference type="EMBL" id="JAGDFM010000057">
    <property type="protein sequence ID" value="KAG7388602.1"/>
    <property type="molecule type" value="Genomic_DNA"/>
</dbReference>